<sequence>MSREEKNKIDYMVVCVAEFADKFSVTYKDSYNYLKKYNALNFLIENYEIEHTLSIEDAIEDMILVSKNNGGYLI</sequence>
<evidence type="ECO:0008006" key="3">
    <source>
        <dbReference type="Google" id="ProtNLM"/>
    </source>
</evidence>
<gene>
    <name evidence="1" type="ORF">C3B64_00935</name>
</gene>
<reference evidence="1 2" key="1">
    <citation type="submission" date="2018-01" db="EMBL/GenBank/DDBJ databases">
        <title>Genetic Diversity of Clostridium botulinum in seafood.</title>
        <authorList>
            <person name="Athira V."/>
            <person name="Arun Jyothi P.V."/>
            <person name="Lalitha K.V."/>
            <person name="Joseph T.C."/>
        </authorList>
    </citation>
    <scope>NUCLEOTIDE SEQUENCE [LARGE SCALE GENOMIC DNA]</scope>
    <source>
        <strain evidence="1 2">Mfbjulcb5</strain>
    </source>
</reference>
<dbReference type="Pfam" id="PF12668">
    <property type="entry name" value="DUF3791"/>
    <property type="match status" value="1"/>
</dbReference>
<name>A0AAU8YUB5_CLOBO</name>
<organism evidence="1 2">
    <name type="scientific">Clostridium botulinum</name>
    <dbReference type="NCBI Taxonomy" id="1491"/>
    <lineage>
        <taxon>Bacteria</taxon>
        <taxon>Bacillati</taxon>
        <taxon>Bacillota</taxon>
        <taxon>Clostridia</taxon>
        <taxon>Eubacteriales</taxon>
        <taxon>Clostridiaceae</taxon>
        <taxon>Clostridium</taxon>
    </lineage>
</organism>
<dbReference type="InterPro" id="IPR024269">
    <property type="entry name" value="DUF3791"/>
</dbReference>
<accession>A0AAU8YUB5</accession>
<proteinExistence type="predicted"/>
<dbReference type="AlphaFoldDB" id="A0AAU8YUB5"/>
<protein>
    <recommendedName>
        <fullName evidence="3">DUF3791 domain-containing protein</fullName>
    </recommendedName>
</protein>
<dbReference type="Proteomes" id="UP000238070">
    <property type="component" value="Chromosome"/>
</dbReference>
<dbReference type="EMBL" id="CP027776">
    <property type="protein sequence ID" value="AVP62894.1"/>
    <property type="molecule type" value="Genomic_DNA"/>
</dbReference>
<evidence type="ECO:0000313" key="1">
    <source>
        <dbReference type="EMBL" id="AVP62894.1"/>
    </source>
</evidence>
<evidence type="ECO:0000313" key="2">
    <source>
        <dbReference type="Proteomes" id="UP000238070"/>
    </source>
</evidence>